<feature type="compositionally biased region" description="Basic and acidic residues" evidence="1">
    <location>
        <begin position="29"/>
        <end position="50"/>
    </location>
</feature>
<accession>A0ABD6CPP5</accession>
<dbReference type="Proteomes" id="UP001597085">
    <property type="component" value="Unassembled WGS sequence"/>
</dbReference>
<evidence type="ECO:0000256" key="1">
    <source>
        <dbReference type="SAM" id="MobiDB-lite"/>
    </source>
</evidence>
<name>A0ABD6CPP5_9EURY</name>
<feature type="region of interest" description="Disordered" evidence="1">
    <location>
        <begin position="29"/>
        <end position="54"/>
    </location>
</feature>
<sequence length="111" mass="12352">MSIRRPVVPAGLLQLPLQDEQGVNFRFDYHPKPNAPDKHFHAPPEARSSDPEPSCIVATEPTVIPRVVERLRLRVLVGRFEEILSESLSFVGALGPHFLHNPLEPASISTD</sequence>
<comment type="caution">
    <text evidence="2">The sequence shown here is derived from an EMBL/GenBank/DDBJ whole genome shotgun (WGS) entry which is preliminary data.</text>
</comment>
<organism evidence="2 3">
    <name type="scientific">Halobellus rarus</name>
    <dbReference type="NCBI Taxonomy" id="1126237"/>
    <lineage>
        <taxon>Archaea</taxon>
        <taxon>Methanobacteriati</taxon>
        <taxon>Methanobacteriota</taxon>
        <taxon>Stenosarchaea group</taxon>
        <taxon>Halobacteria</taxon>
        <taxon>Halobacteriales</taxon>
        <taxon>Haloferacaceae</taxon>
        <taxon>Halobellus</taxon>
    </lineage>
</organism>
<reference evidence="2 3" key="1">
    <citation type="journal article" date="2019" name="Int. J. Syst. Evol. Microbiol.">
        <title>The Global Catalogue of Microorganisms (GCM) 10K type strain sequencing project: providing services to taxonomists for standard genome sequencing and annotation.</title>
        <authorList>
            <consortium name="The Broad Institute Genomics Platform"/>
            <consortium name="The Broad Institute Genome Sequencing Center for Infectious Disease"/>
            <person name="Wu L."/>
            <person name="Ma J."/>
        </authorList>
    </citation>
    <scope>NUCLEOTIDE SEQUENCE [LARGE SCALE GENOMIC DNA]</scope>
    <source>
        <strain evidence="2 3">CGMCC 1.12121</strain>
    </source>
</reference>
<protein>
    <submittedName>
        <fullName evidence="2">Uncharacterized protein</fullName>
    </submittedName>
</protein>
<gene>
    <name evidence="2" type="ORF">ACFSBX_11995</name>
</gene>
<dbReference type="RefSeq" id="WP_256420695.1">
    <property type="nucleotide sequence ID" value="NZ_JANHDI010000004.1"/>
</dbReference>
<dbReference type="EMBL" id="JBHUDK010000010">
    <property type="protein sequence ID" value="MFD1599676.1"/>
    <property type="molecule type" value="Genomic_DNA"/>
</dbReference>
<evidence type="ECO:0000313" key="3">
    <source>
        <dbReference type="Proteomes" id="UP001597085"/>
    </source>
</evidence>
<proteinExistence type="predicted"/>
<keyword evidence="3" id="KW-1185">Reference proteome</keyword>
<evidence type="ECO:0000313" key="2">
    <source>
        <dbReference type="EMBL" id="MFD1599676.1"/>
    </source>
</evidence>
<dbReference type="AlphaFoldDB" id="A0ABD6CPP5"/>